<feature type="transmembrane region" description="Helical" evidence="1">
    <location>
        <begin position="53"/>
        <end position="69"/>
    </location>
</feature>
<feature type="transmembrane region" description="Helical" evidence="1">
    <location>
        <begin position="12"/>
        <end position="33"/>
    </location>
</feature>
<evidence type="ECO:0000313" key="3">
    <source>
        <dbReference type="Proteomes" id="UP001209553"/>
    </source>
</evidence>
<keyword evidence="1" id="KW-1133">Transmembrane helix</keyword>
<evidence type="ECO:0008006" key="4">
    <source>
        <dbReference type="Google" id="ProtNLM"/>
    </source>
</evidence>
<proteinExistence type="predicted"/>
<sequence length="80" mass="9374">MSESEFMRKIIIAFEALPVLLLFIIMIDCLLGLIDYQKGTHLEFLHFIPHTEIILFVTFAVLVIIGQLLKSKYKYKEEDE</sequence>
<name>A0ABT2QRR4_9STAP</name>
<evidence type="ECO:0000313" key="2">
    <source>
        <dbReference type="EMBL" id="MCU5746662.1"/>
    </source>
</evidence>
<comment type="caution">
    <text evidence="2">The sequence shown here is derived from an EMBL/GenBank/DDBJ whole genome shotgun (WGS) entry which is preliminary data.</text>
</comment>
<evidence type="ECO:0000256" key="1">
    <source>
        <dbReference type="SAM" id="Phobius"/>
    </source>
</evidence>
<keyword evidence="1" id="KW-0472">Membrane</keyword>
<dbReference type="EMBL" id="JAOPKZ010000013">
    <property type="protein sequence ID" value="MCU5746662.1"/>
    <property type="molecule type" value="Genomic_DNA"/>
</dbReference>
<organism evidence="2 3">
    <name type="scientific">Staphylococcus marylandisciuri</name>
    <dbReference type="NCBI Taxonomy" id="2981529"/>
    <lineage>
        <taxon>Bacteria</taxon>
        <taxon>Bacillati</taxon>
        <taxon>Bacillota</taxon>
        <taxon>Bacilli</taxon>
        <taxon>Bacillales</taxon>
        <taxon>Staphylococcaceae</taxon>
        <taxon>Staphylococcus</taxon>
    </lineage>
</organism>
<dbReference type="RefSeq" id="WP_262856314.1">
    <property type="nucleotide sequence ID" value="NZ_JAOPKZ010000013.1"/>
</dbReference>
<dbReference type="Proteomes" id="UP001209553">
    <property type="component" value="Unassembled WGS sequence"/>
</dbReference>
<keyword evidence="3" id="KW-1185">Reference proteome</keyword>
<protein>
    <recommendedName>
        <fullName evidence="4">Group-specific protein</fullName>
    </recommendedName>
</protein>
<reference evidence="2 3" key="1">
    <citation type="journal article" date="2023" name="Int. J. Syst. Evol. Microbiol.">
        <title>Streptococcus sciuri sp. nov., Staphylococcus marylandisciuri sp. nov. and Staphylococcus americanisciuri sp. nov., isolated from faeces of eastern grey squirrel (Sciurus carolinensis).</title>
        <authorList>
            <person name="Volokhov D.V."/>
            <person name="Zagorodnyaya T.A."/>
            <person name="Furtak V.A."/>
            <person name="Nattanmai G."/>
            <person name="Randall L."/>
            <person name="Jose S."/>
            <person name="Gao Y."/>
            <person name="Eisenberg T."/>
            <person name="Delmonte P."/>
            <person name="Blom J."/>
            <person name="Mitchell K.K."/>
        </authorList>
    </citation>
    <scope>NUCLEOTIDE SEQUENCE [LARGE SCALE GENOMIC DNA]</scope>
    <source>
        <strain evidence="2 3">SQ8-PEA</strain>
    </source>
</reference>
<keyword evidence="1" id="KW-0812">Transmembrane</keyword>
<gene>
    <name evidence="2" type="ORF">N9R04_08060</name>
</gene>
<accession>A0ABT2QRR4</accession>